<comment type="caution">
    <text evidence="2">The sequence shown here is derived from an EMBL/GenBank/DDBJ whole genome shotgun (WGS) entry which is preliminary data.</text>
</comment>
<dbReference type="Proteomes" id="UP000243579">
    <property type="component" value="Unassembled WGS sequence"/>
</dbReference>
<evidence type="ECO:0000313" key="3">
    <source>
        <dbReference type="Proteomes" id="UP000243579"/>
    </source>
</evidence>
<feature type="transmembrane region" description="Helical" evidence="1">
    <location>
        <begin position="639"/>
        <end position="656"/>
    </location>
</feature>
<proteinExistence type="predicted"/>
<dbReference type="EMBL" id="JNBR01000091">
    <property type="protein sequence ID" value="OQR98031.1"/>
    <property type="molecule type" value="Genomic_DNA"/>
</dbReference>
<keyword evidence="3" id="KW-1185">Reference proteome</keyword>
<organism evidence="2 3">
    <name type="scientific">Achlya hypogyna</name>
    <name type="common">Oomycete</name>
    <name type="synonym">Protoachlya hypogyna</name>
    <dbReference type="NCBI Taxonomy" id="1202772"/>
    <lineage>
        <taxon>Eukaryota</taxon>
        <taxon>Sar</taxon>
        <taxon>Stramenopiles</taxon>
        <taxon>Oomycota</taxon>
        <taxon>Saprolegniomycetes</taxon>
        <taxon>Saprolegniales</taxon>
        <taxon>Achlyaceae</taxon>
        <taxon>Achlya</taxon>
    </lineage>
</organism>
<evidence type="ECO:0000313" key="2">
    <source>
        <dbReference type="EMBL" id="OQR98031.1"/>
    </source>
</evidence>
<accession>A0A1V9ZJC7</accession>
<dbReference type="OrthoDB" id="78891at2759"/>
<keyword evidence="1" id="KW-0472">Membrane</keyword>
<gene>
    <name evidence="2" type="ORF">ACHHYP_09247</name>
</gene>
<feature type="transmembrane region" description="Helical" evidence="1">
    <location>
        <begin position="1521"/>
        <end position="1544"/>
    </location>
</feature>
<keyword evidence="1" id="KW-1133">Transmembrane helix</keyword>
<name>A0A1V9ZJC7_ACHHY</name>
<protein>
    <recommendedName>
        <fullName evidence="4">Transmembrane protein</fullName>
    </recommendedName>
</protein>
<keyword evidence="1" id="KW-0812">Transmembrane</keyword>
<feature type="transmembrane region" description="Helical" evidence="1">
    <location>
        <begin position="1634"/>
        <end position="1656"/>
    </location>
</feature>
<reference evidence="2 3" key="1">
    <citation type="journal article" date="2014" name="Genome Biol. Evol.">
        <title>The secreted proteins of Achlya hypogyna and Thraustotheca clavata identify the ancestral oomycete secretome and reveal gene acquisitions by horizontal gene transfer.</title>
        <authorList>
            <person name="Misner I."/>
            <person name="Blouin N."/>
            <person name="Leonard G."/>
            <person name="Richards T.A."/>
            <person name="Lane C.E."/>
        </authorList>
    </citation>
    <scope>NUCLEOTIDE SEQUENCE [LARGE SCALE GENOMIC DNA]</scope>
    <source>
        <strain evidence="2 3">ATCC 48635</strain>
    </source>
</reference>
<feature type="transmembrane region" description="Helical" evidence="1">
    <location>
        <begin position="606"/>
        <end position="627"/>
    </location>
</feature>
<feature type="transmembrane region" description="Helical" evidence="1">
    <location>
        <begin position="1565"/>
        <end position="1585"/>
    </location>
</feature>
<sequence>MVLVTQVQPNGVAPIAFLGPSVTPLIAKRPWAWLWTQRNIPAAIGVQVLTSTVALLVLYQTITESYTQNDFFWADYNASGSATFVADAFNAELWSSSSMTLPLFSIDGGSTTDYSAPSKDVAIPSAYSRRLAVELLSNIEVAVPALRRQTIAQTVQTPALFCWLDFSQQWVVAFTEKRAARCARNYKANGAVYYESILRNVNWADWNMAFGSQFEICYGAAVRLELEGVRWLNRTTTAFAVTSVAEEVAYWRANGLERYSIHWHNYFNPALYDAVLIRTPLQSFSVPVKVLPYTTLPNLQTSVIASSGVSLQMAFQSSQNFSLVMNATNTQSRMIPSNPSSNFGNESTASPANRALFAAIGPSYKIDLDYVLPPATLIALYGVLRTALQSRLAADPALQRSFATVPSSTTFDMVPPAWRSLLTTANTTIPFFGGNPLCIRQPGTSYLQQMFGFDDGCRVLALLLSALVQPTKTTIADICSVNYARATECTVALPIAQAIASSVVVAPAPASVWLDVQALNISVVQFINDSGRMTLQQQRLWNAADPAWSFYGWLAAVDWLDCSREVISFVGDAGSATVMSKAYAPMTFTSPELGIPNEFSLLVRLLYGYFEANLLFLSALLVGFGTFLVPTLSRGQRRVAFGNLCFITRVGSLLWIGRPLLFFRGAVAMVFLSTAPIALAKSGALTHLAFTPRSVGKSFVIAADTVWFTYVLDDLSTLVSTDRSHRRNVLSCVIAWISTWLLEVASPVTPVGTFERTCTSTNMDAAIVCTSGAVDIGSTGRLILLVSLHVSAVIAAGAITQVVSANDTVEIAVPVVIPAAAQVHYEQLPNMDADAPDTFLYDPLSSVGAGLLPLRWRGVDYVFSVSLWSCIAVQQRDGDSRLTSVFHMQHQRRVSVSAAQIEIPASNQRIRLRAALGVLYLLSSVVSSLLFFYASQTQLGNDFLWKGFNSTGMQAFLVNVYNTALLTSPPAALSSSVALDWTSEGASHTMLYNRSSTAVPVSVLYPHTVQFEALGFAPTIRSLRASDACYLPYIFTQYCYVDFNKRWSLAYSAARVARCSSMETNAAVYLEPGLRNSDWGTLQACDWWSSLQTSILLEVSLTNIGQTWATATAAALGATTVEDEVQFWISHGLTEYTVQWQNYKWLGVRETFKITNVFSSSSPITLKASVGTHALAPRNSMVMYPGFAADLWSVSNTSGLVASGMSLVRSSAAYAFANATREVLLISNGTLFTPLAAGFSLLRNALGPFGTVDMLHIPCPPALLTFVATTTATIRATFAVTNSSSSLLGAPVIYAVPAAWLPAGFTQGGNPLCPTLNNRFQLAGSLLAYYGQTLGCGAQIAEAMSTSLPATSSALLAYAASPAAIDASTATVASGVLKDICMRVSNVPTSCLAVISPLAAWVAAHLSPLELAVIRDAARSVQAAVQTMNIEIMQFLQFGTSESPVYFSRANLFNASDPAFGVFAWNYLYDWAIGRREVVSFRGDAGRINLVSALSTPTASSPDPLEIPTNLSFYCRLCIQYTTLTMATVAAITTAYCFVARFWFEGINMAELNRVGAVVWVGRPLLFLRSTVAIALLSTVSASLVQVGGGTMTMAVNDAPQPLLTVLSGSEATWLIYVVTDMCIVVTKDNTNRYSLAAALIVWALIVLLGFMSPIAPAISLQRECQASAFDLQLECTAGEVHIGSRARLLQTVLITVGVTAASYEVVRRWYPVTLPTHKLSLYITAGAHFLFEKRRWIRDDTLFLDAPSAFLTGLISVTGQDATHVFDVKTWRYYRLRADKVVTVKSGAGHNRFDSAVSLLE</sequence>
<evidence type="ECO:0008006" key="4">
    <source>
        <dbReference type="Google" id="ProtNLM"/>
    </source>
</evidence>
<evidence type="ECO:0000256" key="1">
    <source>
        <dbReference type="SAM" id="Phobius"/>
    </source>
</evidence>
<feature type="transmembrane region" description="Helical" evidence="1">
    <location>
        <begin position="1605"/>
        <end position="1627"/>
    </location>
</feature>